<dbReference type="AlphaFoldDB" id="A0A7W3QRQ1"/>
<dbReference type="EMBL" id="JACJIA010000018">
    <property type="protein sequence ID" value="MBA8956847.1"/>
    <property type="molecule type" value="Genomic_DNA"/>
</dbReference>
<dbReference type="Proteomes" id="UP000572680">
    <property type="component" value="Unassembled WGS sequence"/>
</dbReference>
<comment type="caution">
    <text evidence="1">The sequence shown here is derived from an EMBL/GenBank/DDBJ whole genome shotgun (WGS) entry which is preliminary data.</text>
</comment>
<keyword evidence="2" id="KW-1185">Reference proteome</keyword>
<dbReference type="RefSeq" id="WP_182848723.1">
    <property type="nucleotide sequence ID" value="NZ_BAAALP010000054.1"/>
</dbReference>
<evidence type="ECO:0000313" key="2">
    <source>
        <dbReference type="Proteomes" id="UP000572680"/>
    </source>
</evidence>
<reference evidence="1 2" key="1">
    <citation type="submission" date="2020-08" db="EMBL/GenBank/DDBJ databases">
        <title>Genomic Encyclopedia of Type Strains, Phase IV (KMG-IV): sequencing the most valuable type-strain genomes for metagenomic binning, comparative biology and taxonomic classification.</title>
        <authorList>
            <person name="Goeker M."/>
        </authorList>
    </citation>
    <scope>NUCLEOTIDE SEQUENCE [LARGE SCALE GENOMIC DNA]</scope>
    <source>
        <strain evidence="1 2">DSM 44197</strain>
    </source>
</reference>
<name>A0A7W3QRQ1_ACTNM</name>
<sequence length="315" mass="34932">MAEPSTWQRRIAGEWHGRPSLFDAAGTWLGFEDIRRSSVFEDGVTTYYMDGGLEGGGPMAGRFRLGAPFAFGVVDSDRDRLYTGPDFHGSGQPYGGFVDARYYGPGWQVSLNTWNHVLPDGETQVYSSVLYQGWAVVGCFNGVYRRAAAHDDDPAARAAIKAFLADETRDGPTPFVLPTKRRGAYRGTCELWGADQRLVGDVAVAIELEPLDLLRTRLRTTWSGELDRAFVTEWRRDGFRSFYEGPDAWGNAQAYGRANYPLLHLGDAWTVRGREFMVDASPGMRAGTTLTVVYELSRGNVLTGVLHGVLLWEQA</sequence>
<protein>
    <submittedName>
        <fullName evidence="1">Uncharacterized protein</fullName>
    </submittedName>
</protein>
<accession>A0A7W3QRQ1</accession>
<gene>
    <name evidence="1" type="ORF">HNR61_008537</name>
</gene>
<organism evidence="1 2">
    <name type="scientific">Actinomadura namibiensis</name>
    <dbReference type="NCBI Taxonomy" id="182080"/>
    <lineage>
        <taxon>Bacteria</taxon>
        <taxon>Bacillati</taxon>
        <taxon>Actinomycetota</taxon>
        <taxon>Actinomycetes</taxon>
        <taxon>Streptosporangiales</taxon>
        <taxon>Thermomonosporaceae</taxon>
        <taxon>Actinomadura</taxon>
    </lineage>
</organism>
<proteinExistence type="predicted"/>
<evidence type="ECO:0000313" key="1">
    <source>
        <dbReference type="EMBL" id="MBA8956847.1"/>
    </source>
</evidence>